<sequence>MSVHSIQYSDGVCRNGSSGILYFDLKHNGPLDPDLSSEAGSASGDQSSKDVDIKEWPYLYIQMERCSRTLRKLLEDSPPPPTETRLKLFRQILKGLVCIHEKKIIHRDLNPNNIFLDGNGDIKIGDFGL</sequence>
<reference evidence="6 7" key="2">
    <citation type="journal article" date="2017" name="Front. Plant Sci.">
        <title>Gene Classification and Mining of Molecular Markers Useful in Red Clover (Trifolium pratense) Breeding.</title>
        <authorList>
            <person name="Istvanek J."/>
            <person name="Dluhosova J."/>
            <person name="Dluhos P."/>
            <person name="Patkova L."/>
            <person name="Nedelnik J."/>
            <person name="Repkova J."/>
        </authorList>
    </citation>
    <scope>NUCLEOTIDE SEQUENCE [LARGE SCALE GENOMIC DNA]</scope>
    <source>
        <strain evidence="7">cv. Tatra</strain>
        <tissue evidence="6">Young leaves</tissue>
    </source>
</reference>
<reference evidence="6 7" key="1">
    <citation type="journal article" date="2014" name="Am. J. Bot.">
        <title>Genome assembly and annotation for red clover (Trifolium pratense; Fabaceae).</title>
        <authorList>
            <person name="Istvanek J."/>
            <person name="Jaros M."/>
            <person name="Krenek A."/>
            <person name="Repkova J."/>
        </authorList>
    </citation>
    <scope>NUCLEOTIDE SEQUENCE [LARGE SCALE GENOMIC DNA]</scope>
    <source>
        <strain evidence="7">cv. Tatra</strain>
        <tissue evidence="6">Young leaves</tissue>
    </source>
</reference>
<dbReference type="PANTHER" id="PTHR11042:SF136">
    <property type="entry name" value="EIF-2-ALPHA KINASE GCN2"/>
    <property type="match status" value="1"/>
</dbReference>
<comment type="caution">
    <text evidence="6">The sequence shown here is derived from an EMBL/GenBank/DDBJ whole genome shotgun (WGS) entry which is preliminary data.</text>
</comment>
<dbReference type="SUPFAM" id="SSF56112">
    <property type="entry name" value="Protein kinase-like (PK-like)"/>
    <property type="match status" value="1"/>
</dbReference>
<keyword evidence="1" id="KW-0808">Transferase</keyword>
<organism evidence="6 7">
    <name type="scientific">Trifolium pratense</name>
    <name type="common">Red clover</name>
    <dbReference type="NCBI Taxonomy" id="57577"/>
    <lineage>
        <taxon>Eukaryota</taxon>
        <taxon>Viridiplantae</taxon>
        <taxon>Streptophyta</taxon>
        <taxon>Embryophyta</taxon>
        <taxon>Tracheophyta</taxon>
        <taxon>Spermatophyta</taxon>
        <taxon>Magnoliopsida</taxon>
        <taxon>eudicotyledons</taxon>
        <taxon>Gunneridae</taxon>
        <taxon>Pentapetalae</taxon>
        <taxon>rosids</taxon>
        <taxon>fabids</taxon>
        <taxon>Fabales</taxon>
        <taxon>Fabaceae</taxon>
        <taxon>Papilionoideae</taxon>
        <taxon>50 kb inversion clade</taxon>
        <taxon>NPAAA clade</taxon>
        <taxon>Hologalegina</taxon>
        <taxon>IRL clade</taxon>
        <taxon>Trifolieae</taxon>
        <taxon>Trifolium</taxon>
    </lineage>
</organism>
<evidence type="ECO:0000256" key="2">
    <source>
        <dbReference type="ARBA" id="ARBA00022741"/>
    </source>
</evidence>
<dbReference type="GO" id="GO:0005634">
    <property type="term" value="C:nucleus"/>
    <property type="evidence" value="ECO:0007669"/>
    <property type="project" value="TreeGrafter"/>
</dbReference>
<dbReference type="Gene3D" id="1.10.510.10">
    <property type="entry name" value="Transferase(Phosphotransferase) domain 1"/>
    <property type="match status" value="1"/>
</dbReference>
<keyword evidence="4" id="KW-0067">ATP-binding</keyword>
<dbReference type="Proteomes" id="UP000236291">
    <property type="component" value="Unassembled WGS sequence"/>
</dbReference>
<gene>
    <name evidence="6" type="ORF">L195_g010537</name>
</gene>
<dbReference type="PROSITE" id="PS50011">
    <property type="entry name" value="PROTEIN_KINASE_DOM"/>
    <property type="match status" value="1"/>
</dbReference>
<dbReference type="InterPro" id="IPR011009">
    <property type="entry name" value="Kinase-like_dom_sf"/>
</dbReference>
<accession>A0A2K3PF04</accession>
<evidence type="ECO:0000259" key="5">
    <source>
        <dbReference type="PROSITE" id="PS50011"/>
    </source>
</evidence>
<evidence type="ECO:0000313" key="6">
    <source>
        <dbReference type="EMBL" id="PNY13869.1"/>
    </source>
</evidence>
<feature type="domain" description="Protein kinase" evidence="5">
    <location>
        <begin position="1"/>
        <end position="129"/>
    </location>
</feature>
<dbReference type="Pfam" id="PF00069">
    <property type="entry name" value="Pkinase"/>
    <property type="match status" value="1"/>
</dbReference>
<evidence type="ECO:0000256" key="1">
    <source>
        <dbReference type="ARBA" id="ARBA00022679"/>
    </source>
</evidence>
<evidence type="ECO:0000256" key="4">
    <source>
        <dbReference type="ARBA" id="ARBA00022840"/>
    </source>
</evidence>
<keyword evidence="2" id="KW-0547">Nucleotide-binding</keyword>
<dbReference type="InterPro" id="IPR000719">
    <property type="entry name" value="Prot_kinase_dom"/>
</dbReference>
<dbReference type="PANTHER" id="PTHR11042">
    <property type="entry name" value="EUKARYOTIC TRANSLATION INITIATION FACTOR 2-ALPHA KINASE EIF2-ALPHA KINASE -RELATED"/>
    <property type="match status" value="1"/>
</dbReference>
<dbReference type="EMBL" id="ASHM01006404">
    <property type="protein sequence ID" value="PNY13869.1"/>
    <property type="molecule type" value="Genomic_DNA"/>
</dbReference>
<dbReference type="InterPro" id="IPR050339">
    <property type="entry name" value="CC_SR_Kinase"/>
</dbReference>
<proteinExistence type="predicted"/>
<protein>
    <submittedName>
        <fullName evidence="6">Putative serine threonine-protein kinase GCN2-like protein</fullName>
    </submittedName>
</protein>
<dbReference type="GO" id="GO:0005829">
    <property type="term" value="C:cytosol"/>
    <property type="evidence" value="ECO:0007669"/>
    <property type="project" value="TreeGrafter"/>
</dbReference>
<feature type="non-terminal residue" evidence="6">
    <location>
        <position position="129"/>
    </location>
</feature>
<name>A0A2K3PF04_TRIPR</name>
<evidence type="ECO:0000256" key="3">
    <source>
        <dbReference type="ARBA" id="ARBA00022777"/>
    </source>
</evidence>
<dbReference type="GO" id="GO:0005524">
    <property type="term" value="F:ATP binding"/>
    <property type="evidence" value="ECO:0007669"/>
    <property type="project" value="UniProtKB-KW"/>
</dbReference>
<dbReference type="STRING" id="57577.A0A2K3PF04"/>
<dbReference type="AlphaFoldDB" id="A0A2K3PF04"/>
<keyword evidence="3 6" id="KW-0418">Kinase</keyword>
<dbReference type="GO" id="GO:0004694">
    <property type="term" value="F:eukaryotic translation initiation factor 2alpha kinase activity"/>
    <property type="evidence" value="ECO:0007669"/>
    <property type="project" value="TreeGrafter"/>
</dbReference>
<evidence type="ECO:0000313" key="7">
    <source>
        <dbReference type="Proteomes" id="UP000236291"/>
    </source>
</evidence>